<dbReference type="RefSeq" id="WP_183338965.1">
    <property type="nucleotide sequence ID" value="NZ_JACHZG010000001.1"/>
</dbReference>
<dbReference type="InterPro" id="IPR051534">
    <property type="entry name" value="CBASS_pafABC_assoc_protein"/>
</dbReference>
<reference evidence="4 5" key="1">
    <citation type="submission" date="2020-08" db="EMBL/GenBank/DDBJ databases">
        <title>Sequencing the genomes of 1000 actinobacteria strains.</title>
        <authorList>
            <person name="Klenk H.-P."/>
        </authorList>
    </citation>
    <scope>NUCLEOTIDE SEQUENCE [LARGE SCALE GENOMIC DNA]</scope>
    <source>
        <strain evidence="4 5">DSM 11053</strain>
    </source>
</reference>
<dbReference type="Pfam" id="PF25583">
    <property type="entry name" value="WCX"/>
    <property type="match status" value="1"/>
</dbReference>
<evidence type="ECO:0000256" key="2">
    <source>
        <dbReference type="ARBA" id="ARBA00023163"/>
    </source>
</evidence>
<dbReference type="PROSITE" id="PS51000">
    <property type="entry name" value="HTH_DEOR_2"/>
    <property type="match status" value="1"/>
</dbReference>
<dbReference type="SUPFAM" id="SSF46785">
    <property type="entry name" value="Winged helix' DNA-binding domain"/>
    <property type="match status" value="1"/>
</dbReference>
<dbReference type="GO" id="GO:0003700">
    <property type="term" value="F:DNA-binding transcription factor activity"/>
    <property type="evidence" value="ECO:0007669"/>
    <property type="project" value="InterPro"/>
</dbReference>
<keyword evidence="4" id="KW-0238">DNA-binding</keyword>
<keyword evidence="2" id="KW-0804">Transcription</keyword>
<sequence>MPRPTARVLALLEILQNGGTRSVADLADRLGVDERTVRRYVTHLLDLDVPVVSVRGRYGGYRLAPGYRLPPLMLTDDEAVAVLVGLASGLRAGGDASGLAAESAAAKLHRVLPKPLAARLEALLDVADLGEPTPTGPTPDVDVLLVVAGAVRDRRALDLVHTRDGRTTDRTVLPYGIVAHAGRWYLTGVDVENDELRTFRLDRVVTARADSGTFDVPDGFDPRAEVLRGLARTPWRHAVSVLVHAEAGAVESRLPLGIATVAPVPEREGWVRVEIRAERLDWVPGVLATLDADLVVEGPVELRDRVRDLGRRLLAA</sequence>
<dbReference type="InterPro" id="IPR013196">
    <property type="entry name" value="HTH_11"/>
</dbReference>
<accession>A0A7W5P865</accession>
<dbReference type="InterPro" id="IPR036390">
    <property type="entry name" value="WH_DNA-bd_sf"/>
</dbReference>
<dbReference type="InterPro" id="IPR057727">
    <property type="entry name" value="WCX_dom"/>
</dbReference>
<keyword evidence="5" id="KW-1185">Reference proteome</keyword>
<evidence type="ECO:0000313" key="4">
    <source>
        <dbReference type="EMBL" id="MBB3327621.1"/>
    </source>
</evidence>
<name>A0A7W5P865_9ACTN</name>
<dbReference type="PANTHER" id="PTHR34580">
    <property type="match status" value="1"/>
</dbReference>
<dbReference type="InterPro" id="IPR001034">
    <property type="entry name" value="DeoR_HTH"/>
</dbReference>
<protein>
    <submittedName>
        <fullName evidence="4">Putative DNA-binding transcriptional regulator YafY</fullName>
    </submittedName>
</protein>
<dbReference type="InterPro" id="IPR028349">
    <property type="entry name" value="PafC-like"/>
</dbReference>
<dbReference type="GO" id="GO:0003677">
    <property type="term" value="F:DNA binding"/>
    <property type="evidence" value="ECO:0007669"/>
    <property type="project" value="UniProtKB-KW"/>
</dbReference>
<dbReference type="InterPro" id="IPR036388">
    <property type="entry name" value="WH-like_DNA-bd_sf"/>
</dbReference>
<proteinExistence type="predicted"/>
<organism evidence="4 5">
    <name type="scientific">Microlunatus antarcticus</name>
    <dbReference type="NCBI Taxonomy" id="53388"/>
    <lineage>
        <taxon>Bacteria</taxon>
        <taxon>Bacillati</taxon>
        <taxon>Actinomycetota</taxon>
        <taxon>Actinomycetes</taxon>
        <taxon>Propionibacteriales</taxon>
        <taxon>Propionibacteriaceae</taxon>
        <taxon>Microlunatus</taxon>
    </lineage>
</organism>
<dbReference type="PROSITE" id="PS52050">
    <property type="entry name" value="WYL"/>
    <property type="match status" value="1"/>
</dbReference>
<dbReference type="PIRSF" id="PIRSF016838">
    <property type="entry name" value="PafC"/>
    <property type="match status" value="1"/>
</dbReference>
<dbReference type="Gene3D" id="1.10.10.10">
    <property type="entry name" value="Winged helix-like DNA-binding domain superfamily/Winged helix DNA-binding domain"/>
    <property type="match status" value="1"/>
</dbReference>
<dbReference type="Pfam" id="PF08279">
    <property type="entry name" value="HTH_11"/>
    <property type="match status" value="1"/>
</dbReference>
<dbReference type="PANTHER" id="PTHR34580:SF3">
    <property type="entry name" value="PROTEIN PAFB"/>
    <property type="match status" value="1"/>
</dbReference>
<dbReference type="Pfam" id="PF13280">
    <property type="entry name" value="WYL"/>
    <property type="match status" value="1"/>
</dbReference>
<comment type="caution">
    <text evidence="4">The sequence shown here is derived from an EMBL/GenBank/DDBJ whole genome shotgun (WGS) entry which is preliminary data.</text>
</comment>
<keyword evidence="1" id="KW-0805">Transcription regulation</keyword>
<gene>
    <name evidence="4" type="ORF">FHX39_002565</name>
</gene>
<evidence type="ECO:0000313" key="5">
    <source>
        <dbReference type="Proteomes" id="UP000565572"/>
    </source>
</evidence>
<evidence type="ECO:0000256" key="1">
    <source>
        <dbReference type="ARBA" id="ARBA00023015"/>
    </source>
</evidence>
<dbReference type="InterPro" id="IPR026881">
    <property type="entry name" value="WYL_dom"/>
</dbReference>
<dbReference type="EMBL" id="JACHZG010000001">
    <property type="protein sequence ID" value="MBB3327621.1"/>
    <property type="molecule type" value="Genomic_DNA"/>
</dbReference>
<evidence type="ECO:0000259" key="3">
    <source>
        <dbReference type="PROSITE" id="PS51000"/>
    </source>
</evidence>
<feature type="domain" description="HTH deoR-type" evidence="3">
    <location>
        <begin position="4"/>
        <end position="63"/>
    </location>
</feature>
<dbReference type="AlphaFoldDB" id="A0A7W5P865"/>
<dbReference type="Proteomes" id="UP000565572">
    <property type="component" value="Unassembled WGS sequence"/>
</dbReference>